<evidence type="ECO:0000313" key="1">
    <source>
        <dbReference type="EMBL" id="EMS55144.1"/>
    </source>
</evidence>
<gene>
    <name evidence="1" type="ORF">TRIUR3_13387</name>
</gene>
<dbReference type="EMBL" id="KD174373">
    <property type="protein sequence ID" value="EMS55144.1"/>
    <property type="molecule type" value="Genomic_DNA"/>
</dbReference>
<sequence length="127" mass="12987">MATKSAGKAGATMAIGVFSRESEATAITQPKKLKPGAKLVIMASMKADKPKCRARIKPRPGQAPGQSLGTMLNSVKSATVNRGAKPEDLGRRLGSLGLVSATAQKESGGAAKTSTTAAMTTTMMIVL</sequence>
<name>M8A3Z3_TRIUA</name>
<reference evidence="1" key="1">
    <citation type="journal article" date="2013" name="Nature">
        <title>Draft genome of the wheat A-genome progenitor Triticum urartu.</title>
        <authorList>
            <person name="Ling H.Q."/>
            <person name="Zhao S."/>
            <person name="Liu D."/>
            <person name="Wang J."/>
            <person name="Sun H."/>
            <person name="Zhang C."/>
            <person name="Fan H."/>
            <person name="Li D."/>
            <person name="Dong L."/>
            <person name="Tao Y."/>
            <person name="Gao C."/>
            <person name="Wu H."/>
            <person name="Li Y."/>
            <person name="Cui Y."/>
            <person name="Guo X."/>
            <person name="Zheng S."/>
            <person name="Wang B."/>
            <person name="Yu K."/>
            <person name="Liang Q."/>
            <person name="Yang W."/>
            <person name="Lou X."/>
            <person name="Chen J."/>
            <person name="Feng M."/>
            <person name="Jian J."/>
            <person name="Zhang X."/>
            <person name="Luo G."/>
            <person name="Jiang Y."/>
            <person name="Liu J."/>
            <person name="Wang Z."/>
            <person name="Sha Y."/>
            <person name="Zhang B."/>
            <person name="Wu H."/>
            <person name="Tang D."/>
            <person name="Shen Q."/>
            <person name="Xue P."/>
            <person name="Zou S."/>
            <person name="Wang X."/>
            <person name="Liu X."/>
            <person name="Wang F."/>
            <person name="Yang Y."/>
            <person name="An X."/>
            <person name="Dong Z."/>
            <person name="Zhang K."/>
            <person name="Zhang X."/>
            <person name="Luo M.C."/>
            <person name="Dvorak J."/>
            <person name="Tong Y."/>
            <person name="Wang J."/>
            <person name="Yang H."/>
            <person name="Li Z."/>
            <person name="Wang D."/>
            <person name="Zhang A."/>
            <person name="Wang J."/>
        </authorList>
    </citation>
    <scope>NUCLEOTIDE SEQUENCE</scope>
</reference>
<accession>M8A3Z3</accession>
<proteinExistence type="predicted"/>
<organism evidence="1">
    <name type="scientific">Triticum urartu</name>
    <name type="common">Red wild einkorn</name>
    <name type="synonym">Crithodium urartu</name>
    <dbReference type="NCBI Taxonomy" id="4572"/>
    <lineage>
        <taxon>Eukaryota</taxon>
        <taxon>Viridiplantae</taxon>
        <taxon>Streptophyta</taxon>
        <taxon>Embryophyta</taxon>
        <taxon>Tracheophyta</taxon>
        <taxon>Spermatophyta</taxon>
        <taxon>Magnoliopsida</taxon>
        <taxon>Liliopsida</taxon>
        <taxon>Poales</taxon>
        <taxon>Poaceae</taxon>
        <taxon>BOP clade</taxon>
        <taxon>Pooideae</taxon>
        <taxon>Triticodae</taxon>
        <taxon>Triticeae</taxon>
        <taxon>Triticinae</taxon>
        <taxon>Triticum</taxon>
    </lineage>
</organism>
<dbReference type="AlphaFoldDB" id="M8A3Z3"/>
<protein>
    <submittedName>
        <fullName evidence="1">Uncharacterized protein</fullName>
    </submittedName>
</protein>